<dbReference type="AlphaFoldDB" id="A0A4Y9ZIQ8"/>
<keyword evidence="7" id="KW-0788">Thiol protease</keyword>
<evidence type="ECO:0000256" key="8">
    <source>
        <dbReference type="ARBA" id="ARBA00023015"/>
    </source>
</evidence>
<keyword evidence="4" id="KW-0645">Protease</keyword>
<evidence type="ECO:0000256" key="3">
    <source>
        <dbReference type="ARBA" id="ARBA00012759"/>
    </source>
</evidence>
<evidence type="ECO:0000256" key="9">
    <source>
        <dbReference type="ARBA" id="ARBA00023163"/>
    </source>
</evidence>
<dbReference type="Gene3D" id="1.10.287.10">
    <property type="entry name" value="S15/NS1, RNA-binding"/>
    <property type="match status" value="1"/>
</dbReference>
<dbReference type="SMART" id="SM01246">
    <property type="entry name" value="Josephin"/>
    <property type="match status" value="1"/>
</dbReference>
<feature type="active site" description="Nucleophile" evidence="11">
    <location>
        <position position="23"/>
    </location>
</feature>
<dbReference type="InterPro" id="IPR033865">
    <property type="entry name" value="Ataxin-3"/>
</dbReference>
<proteinExistence type="predicted"/>
<feature type="non-terminal residue" evidence="15">
    <location>
        <position position="260"/>
    </location>
</feature>
<evidence type="ECO:0000256" key="4">
    <source>
        <dbReference type="ARBA" id="ARBA00022670"/>
    </source>
</evidence>
<comment type="subcellular location">
    <subcellularLocation>
        <location evidence="2">Nucleus</location>
    </subcellularLocation>
</comment>
<dbReference type="Gene3D" id="3.90.70.40">
    <property type="match status" value="1"/>
</dbReference>
<dbReference type="GO" id="GO:0006508">
    <property type="term" value="P:proteolysis"/>
    <property type="evidence" value="ECO:0007669"/>
    <property type="project" value="UniProtKB-KW"/>
</dbReference>
<evidence type="ECO:0000256" key="12">
    <source>
        <dbReference type="PROSITE-ProRule" id="PRU00331"/>
    </source>
</evidence>
<evidence type="ECO:0000256" key="6">
    <source>
        <dbReference type="ARBA" id="ARBA00022801"/>
    </source>
</evidence>
<dbReference type="GO" id="GO:0016579">
    <property type="term" value="P:protein deubiquitination"/>
    <property type="evidence" value="ECO:0007669"/>
    <property type="project" value="InterPro"/>
</dbReference>
<keyword evidence="6" id="KW-0378">Hydrolase</keyword>
<dbReference type="PANTHER" id="PTHR14159:SF0">
    <property type="entry name" value="ATAXIN-3-RELATED"/>
    <property type="match status" value="1"/>
</dbReference>
<evidence type="ECO:0000259" key="14">
    <source>
        <dbReference type="PROSITE" id="PS50957"/>
    </source>
</evidence>
<name>A0A4Y9ZIQ8_9AGAM</name>
<keyword evidence="10" id="KW-0539">Nucleus</keyword>
<feature type="active site" evidence="11">
    <location>
        <position position="144"/>
    </location>
</feature>
<keyword evidence="16" id="KW-1185">Reference proteome</keyword>
<dbReference type="EMBL" id="SFCI01001952">
    <property type="protein sequence ID" value="TFY74666.1"/>
    <property type="molecule type" value="Genomic_DNA"/>
</dbReference>
<evidence type="ECO:0000256" key="7">
    <source>
        <dbReference type="ARBA" id="ARBA00022807"/>
    </source>
</evidence>
<evidence type="ECO:0000313" key="16">
    <source>
        <dbReference type="Proteomes" id="UP000298061"/>
    </source>
</evidence>
<protein>
    <recommendedName>
        <fullName evidence="3">ubiquitinyl hydrolase 1</fullName>
        <ecNumber evidence="3">3.4.19.12</ecNumber>
    </recommendedName>
</protein>
<feature type="compositionally biased region" description="Polar residues" evidence="13">
    <location>
        <begin position="213"/>
        <end position="223"/>
    </location>
</feature>
<sequence length="260" mass="28791">MAGLEELTPLIYHEKQQPGSMLCAQHALNALLQGNYYSAPDLSEIARSLDQLEESYRDESTDRSRNMDDTGFFSVQVLENALNVWGLGLVRWRSEDMRPYQDHPHTQLAFILNLNQHWFTLRRFGHASPQMDADDGNGHWFNLNSFLDGPEWVSKLYLGMVLQQAESEGYSVFVVTQIDPNAPLALPRTAADEVASTLSTPTSAAGARPAPPSTSHKPPQQTGFEDEDLELQAALQASISDDPQAAWAHAQTHWTGASGS</sequence>
<dbReference type="STRING" id="135208.A0A4Y9ZIQ8"/>
<dbReference type="PRINTS" id="PR01233">
    <property type="entry name" value="JOSEPHIN"/>
</dbReference>
<keyword evidence="9" id="KW-0804">Transcription</keyword>
<evidence type="ECO:0000256" key="13">
    <source>
        <dbReference type="SAM" id="MobiDB-lite"/>
    </source>
</evidence>
<reference evidence="15 16" key="1">
    <citation type="submission" date="2019-02" db="EMBL/GenBank/DDBJ databases">
        <title>Genome sequencing of the rare red list fungi Hericium alpestre (H. flagellum).</title>
        <authorList>
            <person name="Buettner E."/>
            <person name="Kellner H."/>
        </authorList>
    </citation>
    <scope>NUCLEOTIDE SEQUENCE [LARGE SCALE GENOMIC DNA]</scope>
    <source>
        <strain evidence="15 16">DSM 108284</strain>
    </source>
</reference>
<comment type="caution">
    <text evidence="15">The sequence shown here is derived from an EMBL/GenBank/DDBJ whole genome shotgun (WGS) entry which is preliminary data.</text>
</comment>
<dbReference type="InterPro" id="IPR006155">
    <property type="entry name" value="Josephin"/>
</dbReference>
<organism evidence="15 16">
    <name type="scientific">Hericium alpestre</name>
    <dbReference type="NCBI Taxonomy" id="135208"/>
    <lineage>
        <taxon>Eukaryota</taxon>
        <taxon>Fungi</taxon>
        <taxon>Dikarya</taxon>
        <taxon>Basidiomycota</taxon>
        <taxon>Agaricomycotina</taxon>
        <taxon>Agaricomycetes</taxon>
        <taxon>Russulales</taxon>
        <taxon>Hericiaceae</taxon>
        <taxon>Hericium</taxon>
    </lineage>
</organism>
<dbReference type="Pfam" id="PF02099">
    <property type="entry name" value="Josephin"/>
    <property type="match status" value="1"/>
</dbReference>
<dbReference type="Proteomes" id="UP000298061">
    <property type="component" value="Unassembled WGS sequence"/>
</dbReference>
<evidence type="ECO:0000256" key="10">
    <source>
        <dbReference type="ARBA" id="ARBA00023242"/>
    </source>
</evidence>
<evidence type="ECO:0000256" key="11">
    <source>
        <dbReference type="PIRSR" id="PIRSR633865-1"/>
    </source>
</evidence>
<accession>A0A4Y9ZIQ8</accession>
<keyword evidence="8" id="KW-0805">Transcription regulation</keyword>
<gene>
    <name evidence="15" type="ORF">EWM64_g9346</name>
</gene>
<dbReference type="PROSITE" id="PS50957">
    <property type="entry name" value="JOSEPHIN"/>
    <property type="match status" value="1"/>
</dbReference>
<feature type="active site" description="Proton acceptor" evidence="11">
    <location>
        <position position="117"/>
    </location>
</feature>
<dbReference type="EC" id="3.4.19.12" evidence="3"/>
<comment type="caution">
    <text evidence="12">Lacks conserved residue(s) required for the propagation of feature annotation.</text>
</comment>
<evidence type="ECO:0000256" key="1">
    <source>
        <dbReference type="ARBA" id="ARBA00000707"/>
    </source>
</evidence>
<comment type="catalytic activity">
    <reaction evidence="1">
        <text>Thiol-dependent hydrolysis of ester, thioester, amide, peptide and isopeptide bonds formed by the C-terminal Gly of ubiquitin (a 76-residue protein attached to proteins as an intracellular targeting signal).</text>
        <dbReference type="EC" id="3.4.19.12"/>
    </reaction>
</comment>
<evidence type="ECO:0000256" key="5">
    <source>
        <dbReference type="ARBA" id="ARBA00022786"/>
    </source>
</evidence>
<dbReference type="GO" id="GO:0004843">
    <property type="term" value="F:cysteine-type deubiquitinase activity"/>
    <property type="evidence" value="ECO:0007669"/>
    <property type="project" value="UniProtKB-EC"/>
</dbReference>
<evidence type="ECO:0000313" key="15">
    <source>
        <dbReference type="EMBL" id="TFY74666.1"/>
    </source>
</evidence>
<feature type="region of interest" description="Disordered" evidence="13">
    <location>
        <begin position="193"/>
        <end position="260"/>
    </location>
</feature>
<dbReference type="GO" id="GO:0005634">
    <property type="term" value="C:nucleus"/>
    <property type="evidence" value="ECO:0007669"/>
    <property type="project" value="UniProtKB-SubCell"/>
</dbReference>
<feature type="domain" description="Josephin" evidence="14">
    <location>
        <begin position="8"/>
        <end position="190"/>
    </location>
</feature>
<dbReference type="PANTHER" id="PTHR14159">
    <property type="entry name" value="ATAXIN-3-RELATED"/>
    <property type="match status" value="1"/>
</dbReference>
<evidence type="ECO:0000256" key="2">
    <source>
        <dbReference type="ARBA" id="ARBA00004123"/>
    </source>
</evidence>
<keyword evidence="5" id="KW-0833">Ubl conjugation pathway</keyword>
<dbReference type="OrthoDB" id="10063692at2759"/>